<dbReference type="Proteomes" id="UP000053236">
    <property type="component" value="Unassembled WGS sequence"/>
</dbReference>
<feature type="compositionally biased region" description="Polar residues" evidence="1">
    <location>
        <begin position="1"/>
        <end position="20"/>
    </location>
</feature>
<proteinExistence type="predicted"/>
<dbReference type="EMBL" id="KI688687">
    <property type="protein sequence ID" value="ETK76027.1"/>
    <property type="molecule type" value="Genomic_DNA"/>
</dbReference>
<feature type="region of interest" description="Disordered" evidence="1">
    <location>
        <begin position="1"/>
        <end position="36"/>
    </location>
</feature>
<evidence type="ECO:0000313" key="2">
    <source>
        <dbReference type="EMBL" id="ETK76027.1"/>
    </source>
</evidence>
<protein>
    <submittedName>
        <fullName evidence="3">Uncharacterized protein</fullName>
    </submittedName>
</protein>
<gene>
    <name evidence="4" type="ORF">L914_17260</name>
    <name evidence="2" type="ORF">L915_17468</name>
    <name evidence="3" type="ORF">L916_17361</name>
</gene>
<sequence length="36" mass="4240">MSNTTNAWDNYGSFTPRTAGSSLRLRQERRRLPRSR</sequence>
<evidence type="ECO:0000313" key="4">
    <source>
        <dbReference type="EMBL" id="ETM35928.1"/>
    </source>
</evidence>
<dbReference type="AlphaFoldDB" id="W2I5M5"/>
<reference evidence="2" key="1">
    <citation type="submission" date="2013-11" db="EMBL/GenBank/DDBJ databases">
        <title>The Genome Sequence of Phytophthora parasitica CJ02B3.</title>
        <authorList>
            <consortium name="The Broad Institute Genomics Platform"/>
            <person name="Russ C."/>
            <person name="Tyler B."/>
            <person name="Panabieres F."/>
            <person name="Shan W."/>
            <person name="Tripathy S."/>
            <person name="Grunwald N."/>
            <person name="Machado M."/>
            <person name="Johnson C.S."/>
            <person name="Arredondo F."/>
            <person name="Hong C."/>
            <person name="Coffey M."/>
            <person name="Young S.K."/>
            <person name="Zeng Q."/>
            <person name="Gargeya S."/>
            <person name="Fitzgerald M."/>
            <person name="Abouelleil A."/>
            <person name="Alvarado L."/>
            <person name="Chapman S.B."/>
            <person name="Gainer-Dewar J."/>
            <person name="Goldberg J."/>
            <person name="Griggs A."/>
            <person name="Gujja S."/>
            <person name="Hansen M."/>
            <person name="Howarth C."/>
            <person name="Imamovic A."/>
            <person name="Ireland A."/>
            <person name="Larimer J."/>
            <person name="McCowan C."/>
            <person name="Murphy C."/>
            <person name="Pearson M."/>
            <person name="Poon T.W."/>
            <person name="Priest M."/>
            <person name="Roberts A."/>
            <person name="Saif S."/>
            <person name="Shea T."/>
            <person name="Sykes S."/>
            <person name="Wortman J."/>
            <person name="Nusbaum C."/>
            <person name="Birren B."/>
        </authorList>
    </citation>
    <scope>NUCLEOTIDE SEQUENCE [LARGE SCALE GENOMIC DNA]</scope>
    <source>
        <strain evidence="2">CJ02B3</strain>
    </source>
</reference>
<name>W2I5M5_PHYNI</name>
<evidence type="ECO:0000313" key="3">
    <source>
        <dbReference type="EMBL" id="ETL29466.1"/>
    </source>
</evidence>
<feature type="compositionally biased region" description="Basic residues" evidence="1">
    <location>
        <begin position="27"/>
        <end position="36"/>
    </location>
</feature>
<reference evidence="4" key="3">
    <citation type="submission" date="2013-11" db="EMBL/GenBank/DDBJ databases">
        <title>The Genome Sequence of Phytophthora parasitica IAC_01/95.</title>
        <authorList>
            <consortium name="The Broad Institute Genomics Platform"/>
            <person name="Russ C."/>
            <person name="Tyler B."/>
            <person name="Panabieres F."/>
            <person name="Shan W."/>
            <person name="Tripathy S."/>
            <person name="Grunwald N."/>
            <person name="Machado M."/>
            <person name="Johnson C.S."/>
            <person name="Arredondo F."/>
            <person name="Hong C."/>
            <person name="Coffey M."/>
            <person name="Young S.K."/>
            <person name="Zeng Q."/>
            <person name="Gargeya S."/>
            <person name="Fitzgerald M."/>
            <person name="Abouelleil A."/>
            <person name="Alvarado L."/>
            <person name="Chapman S.B."/>
            <person name="Gainer-Dewar J."/>
            <person name="Goldberg J."/>
            <person name="Griggs A."/>
            <person name="Gujja S."/>
            <person name="Hansen M."/>
            <person name="Howarth C."/>
            <person name="Imamovic A."/>
            <person name="Ireland A."/>
            <person name="Larimer J."/>
            <person name="McCowan C."/>
            <person name="Murphy C."/>
            <person name="Pearson M."/>
            <person name="Poon T.W."/>
            <person name="Priest M."/>
            <person name="Roberts A."/>
            <person name="Saif S."/>
            <person name="Shea T."/>
            <person name="Sykes S."/>
            <person name="Wortman J."/>
            <person name="Nusbaum C."/>
            <person name="Birren B."/>
        </authorList>
    </citation>
    <scope>NUCLEOTIDE SEQUENCE [LARGE SCALE GENOMIC DNA]</scope>
    <source>
        <strain evidence="4">IAC_01/95</strain>
    </source>
</reference>
<dbReference type="EMBL" id="KI675474">
    <property type="protein sequence ID" value="ETL29466.1"/>
    <property type="molecule type" value="Genomic_DNA"/>
</dbReference>
<dbReference type="Proteomes" id="UP000053864">
    <property type="component" value="Unassembled WGS sequence"/>
</dbReference>
<dbReference type="Proteomes" id="UP000054532">
    <property type="component" value="Unassembled WGS sequence"/>
</dbReference>
<reference evidence="3" key="2">
    <citation type="submission" date="2013-11" db="EMBL/GenBank/DDBJ databases">
        <title>The Genome Sequence of Phytophthora parasitica CJ05E6.</title>
        <authorList>
            <consortium name="The Broad Institute Genomics Platform"/>
            <person name="Russ C."/>
            <person name="Tyler B."/>
            <person name="Panabieres F."/>
            <person name="Shan W."/>
            <person name="Tripathy S."/>
            <person name="Grunwald N."/>
            <person name="Machado M."/>
            <person name="Johnson C.S."/>
            <person name="Arredondo F."/>
            <person name="Hong C."/>
            <person name="Coffey M."/>
            <person name="Young S.K."/>
            <person name="Zeng Q."/>
            <person name="Gargeya S."/>
            <person name="Fitzgerald M."/>
            <person name="Abouelleil A."/>
            <person name="Alvarado L."/>
            <person name="Chapman S.B."/>
            <person name="Gainer-Dewar J."/>
            <person name="Goldberg J."/>
            <person name="Griggs A."/>
            <person name="Gujja S."/>
            <person name="Hansen M."/>
            <person name="Howarth C."/>
            <person name="Imamovic A."/>
            <person name="Ireland A."/>
            <person name="Larimer J."/>
            <person name="McCowan C."/>
            <person name="Murphy C."/>
            <person name="Pearson M."/>
            <person name="Poon T.W."/>
            <person name="Priest M."/>
            <person name="Roberts A."/>
            <person name="Saif S."/>
            <person name="Shea T."/>
            <person name="Sykes S."/>
            <person name="Wortman J."/>
            <person name="Nusbaum C."/>
            <person name="Birren B."/>
        </authorList>
    </citation>
    <scope>NUCLEOTIDE SEQUENCE [LARGE SCALE GENOMIC DNA]</scope>
    <source>
        <strain evidence="3">CJ05E6</strain>
    </source>
</reference>
<evidence type="ECO:0000256" key="1">
    <source>
        <dbReference type="SAM" id="MobiDB-lite"/>
    </source>
</evidence>
<organism evidence="3">
    <name type="scientific">Phytophthora nicotianae</name>
    <name type="common">Potato buckeye rot agent</name>
    <name type="synonym">Phytophthora parasitica</name>
    <dbReference type="NCBI Taxonomy" id="4792"/>
    <lineage>
        <taxon>Eukaryota</taxon>
        <taxon>Sar</taxon>
        <taxon>Stramenopiles</taxon>
        <taxon>Oomycota</taxon>
        <taxon>Peronosporomycetes</taxon>
        <taxon>Peronosporales</taxon>
        <taxon>Peronosporaceae</taxon>
        <taxon>Phytophthora</taxon>
    </lineage>
</organism>
<dbReference type="EMBL" id="KI695397">
    <property type="protein sequence ID" value="ETM35928.1"/>
    <property type="molecule type" value="Genomic_DNA"/>
</dbReference>
<accession>W2I5M5</accession>